<organism evidence="6 7">
    <name type="scientific">Halovulum marinum</name>
    <dbReference type="NCBI Taxonomy" id="2662447"/>
    <lineage>
        <taxon>Bacteria</taxon>
        <taxon>Pseudomonadati</taxon>
        <taxon>Pseudomonadota</taxon>
        <taxon>Alphaproteobacteria</taxon>
        <taxon>Rhodobacterales</taxon>
        <taxon>Paracoccaceae</taxon>
        <taxon>Halovulum</taxon>
    </lineage>
</organism>
<comment type="cofactor">
    <cofactor evidence="1">
        <name>a divalent metal cation</name>
        <dbReference type="ChEBI" id="CHEBI:60240"/>
    </cofactor>
</comment>
<keyword evidence="7" id="KW-1185">Reference proteome</keyword>
<gene>
    <name evidence="6" type="ORF">GE300_14455</name>
</gene>
<sequence length="208" mass="20915">MTPRPALDDLAALAALGTATIGEVAGGAVRILDGGLRPLAPHAPAVAGVALTVRCRPGDNLALHLALAQAQPGDLLVVDYGGDVSTGPFGEIMALAADIAGIRGLVIDGAVRDSTAIVRMGFATFCRGIAIAGTAKRDRGAVGAGCTVGGVDIRPGEVIVGDGDAVIAVDPGAMPGIIAEGRTRLSNEEQVMDRLRRGETTCEIFGLS</sequence>
<feature type="binding site" evidence="5">
    <location>
        <position position="112"/>
    </location>
    <ligand>
        <name>substrate</name>
    </ligand>
</feature>
<comment type="caution">
    <text evidence="6">The sequence shown here is derived from an EMBL/GenBank/DDBJ whole genome shotgun (WGS) entry which is preliminary data.</text>
</comment>
<dbReference type="RefSeq" id="WP_325063250.1">
    <property type="nucleotide sequence ID" value="NZ_WIND01000012.1"/>
</dbReference>
<dbReference type="Pfam" id="PF03737">
    <property type="entry name" value="RraA-like"/>
    <property type="match status" value="1"/>
</dbReference>
<feature type="binding site" evidence="5">
    <location>
        <position position="113"/>
    </location>
    <ligand>
        <name>Mg(2+)</name>
        <dbReference type="ChEBI" id="CHEBI:18420"/>
    </ligand>
</feature>
<reference evidence="6 7" key="1">
    <citation type="submission" date="2019-10" db="EMBL/GenBank/DDBJ databases">
        <title>Cognatihalovulum marinum gen. nov. sp. nov., a new member of the family Rhodobacteraceae isolated from deep seawater of the Northwest Indian Ocean.</title>
        <authorList>
            <person name="Ruan C."/>
            <person name="Wang J."/>
            <person name="Zheng X."/>
            <person name="Song L."/>
            <person name="Zhu Y."/>
            <person name="Huang Y."/>
            <person name="Lu Z."/>
            <person name="Du W."/>
            <person name="Huang L."/>
            <person name="Dai X."/>
        </authorList>
    </citation>
    <scope>NUCLEOTIDE SEQUENCE [LARGE SCALE GENOMIC DNA]</scope>
    <source>
        <strain evidence="6 7">2CG4</strain>
    </source>
</reference>
<dbReference type="SUPFAM" id="SSF89562">
    <property type="entry name" value="RraA-like"/>
    <property type="match status" value="1"/>
</dbReference>
<dbReference type="CDD" id="cd16841">
    <property type="entry name" value="RraA_family"/>
    <property type="match status" value="1"/>
</dbReference>
<dbReference type="GO" id="GO:0046872">
    <property type="term" value="F:metal ion binding"/>
    <property type="evidence" value="ECO:0007669"/>
    <property type="project" value="UniProtKB-KW"/>
</dbReference>
<evidence type="ECO:0000313" key="6">
    <source>
        <dbReference type="EMBL" id="MSU90802.1"/>
    </source>
</evidence>
<proteinExistence type="predicted"/>
<evidence type="ECO:0000256" key="3">
    <source>
        <dbReference type="ARBA" id="ARBA00029596"/>
    </source>
</evidence>
<evidence type="ECO:0000256" key="1">
    <source>
        <dbReference type="ARBA" id="ARBA00001968"/>
    </source>
</evidence>
<name>A0A6L5Z454_9RHOB</name>
<protein>
    <recommendedName>
        <fullName evidence="2">Putative 4-hydroxy-4-methyl-2-oxoglutarate aldolase</fullName>
    </recommendedName>
    <alternativeName>
        <fullName evidence="3">Regulator of ribonuclease activity homolog</fullName>
    </alternativeName>
    <alternativeName>
        <fullName evidence="4">RraA-like protein</fullName>
    </alternativeName>
</protein>
<dbReference type="InterPro" id="IPR036704">
    <property type="entry name" value="RraA/RraA-like_sf"/>
</dbReference>
<accession>A0A6L5Z454</accession>
<dbReference type="AlphaFoldDB" id="A0A6L5Z454"/>
<evidence type="ECO:0000256" key="5">
    <source>
        <dbReference type="PIRSR" id="PIRSR605493-1"/>
    </source>
</evidence>
<evidence type="ECO:0000256" key="4">
    <source>
        <dbReference type="ARBA" id="ARBA00030169"/>
    </source>
</evidence>
<keyword evidence="5" id="KW-0479">Metal-binding</keyword>
<evidence type="ECO:0000313" key="7">
    <source>
        <dbReference type="Proteomes" id="UP000474957"/>
    </source>
</evidence>
<dbReference type="PANTHER" id="PTHR33254">
    <property type="entry name" value="4-HYDROXY-4-METHYL-2-OXOGLUTARATE ALDOLASE 3-RELATED"/>
    <property type="match status" value="1"/>
</dbReference>
<dbReference type="PANTHER" id="PTHR33254:SF4">
    <property type="entry name" value="4-HYDROXY-4-METHYL-2-OXOGLUTARATE ALDOLASE 3-RELATED"/>
    <property type="match status" value="1"/>
</dbReference>
<dbReference type="InterPro" id="IPR005493">
    <property type="entry name" value="RraA/RraA-like"/>
</dbReference>
<feature type="binding site" evidence="5">
    <location>
        <begin position="90"/>
        <end position="93"/>
    </location>
    <ligand>
        <name>substrate</name>
    </ligand>
</feature>
<keyword evidence="5" id="KW-0460">Magnesium</keyword>
<dbReference type="Gene3D" id="3.50.30.40">
    <property type="entry name" value="Ribonuclease E inhibitor RraA/RraA-like"/>
    <property type="match status" value="1"/>
</dbReference>
<dbReference type="EMBL" id="WIND01000012">
    <property type="protein sequence ID" value="MSU90802.1"/>
    <property type="molecule type" value="Genomic_DNA"/>
</dbReference>
<comment type="cofactor">
    <cofactor evidence="5">
        <name>Mg(2+)</name>
        <dbReference type="ChEBI" id="CHEBI:18420"/>
    </cofactor>
</comment>
<dbReference type="Proteomes" id="UP000474957">
    <property type="component" value="Unassembled WGS sequence"/>
</dbReference>
<evidence type="ECO:0000256" key="2">
    <source>
        <dbReference type="ARBA" id="ARBA00016549"/>
    </source>
</evidence>